<evidence type="ECO:0000256" key="1">
    <source>
        <dbReference type="SAM" id="Phobius"/>
    </source>
</evidence>
<dbReference type="Proteomes" id="UP000198510">
    <property type="component" value="Unassembled WGS sequence"/>
</dbReference>
<organism evidence="2 3">
    <name type="scientific">Catalinimonas alkaloidigena</name>
    <dbReference type="NCBI Taxonomy" id="1075417"/>
    <lineage>
        <taxon>Bacteria</taxon>
        <taxon>Pseudomonadati</taxon>
        <taxon>Bacteroidota</taxon>
        <taxon>Cytophagia</taxon>
        <taxon>Cytophagales</taxon>
        <taxon>Catalimonadaceae</taxon>
        <taxon>Catalinimonas</taxon>
    </lineage>
</organism>
<feature type="transmembrane region" description="Helical" evidence="1">
    <location>
        <begin position="95"/>
        <end position="118"/>
    </location>
</feature>
<evidence type="ECO:0000313" key="3">
    <source>
        <dbReference type="Proteomes" id="UP000198510"/>
    </source>
</evidence>
<accession>A0A1G9RJH2</accession>
<dbReference type="OrthoDB" id="957639at2"/>
<proteinExistence type="predicted"/>
<keyword evidence="1" id="KW-0472">Membrane</keyword>
<feature type="transmembrane region" description="Helical" evidence="1">
    <location>
        <begin position="7"/>
        <end position="24"/>
    </location>
</feature>
<name>A0A1G9RJH2_9BACT</name>
<sequence length="166" mass="18799">MKAVVKIAWFISVLGFIIVLFGTYKDITDQVLLSNDLIVGRNTYFYLALALFAIGNSLILSFTYVMPQLPKNWYWVPQGAYWRSSFEHRRALDNVIVAWFYALTSVYNFFVMAGLLIIESNNHIAGEHTSYGWLLGIGVALLLLVMVALPVRLNMKRQSLANADAD</sequence>
<evidence type="ECO:0000313" key="2">
    <source>
        <dbReference type="EMBL" id="SDM23368.1"/>
    </source>
</evidence>
<dbReference type="EMBL" id="FNFO01000011">
    <property type="protein sequence ID" value="SDM23368.1"/>
    <property type="molecule type" value="Genomic_DNA"/>
</dbReference>
<gene>
    <name evidence="2" type="ORF">SAMN05421823_111178</name>
</gene>
<protein>
    <submittedName>
        <fullName evidence="2">Uncharacterized protein</fullName>
    </submittedName>
</protein>
<feature type="transmembrane region" description="Helical" evidence="1">
    <location>
        <begin position="130"/>
        <end position="151"/>
    </location>
</feature>
<dbReference type="AlphaFoldDB" id="A0A1G9RJH2"/>
<keyword evidence="3" id="KW-1185">Reference proteome</keyword>
<keyword evidence="1" id="KW-0812">Transmembrane</keyword>
<feature type="transmembrane region" description="Helical" evidence="1">
    <location>
        <begin position="44"/>
        <end position="65"/>
    </location>
</feature>
<dbReference type="RefSeq" id="WP_143017431.1">
    <property type="nucleotide sequence ID" value="NZ_FNFO01000011.1"/>
</dbReference>
<keyword evidence="1" id="KW-1133">Transmembrane helix</keyword>
<reference evidence="2 3" key="1">
    <citation type="submission" date="2016-10" db="EMBL/GenBank/DDBJ databases">
        <authorList>
            <person name="de Groot N.N."/>
        </authorList>
    </citation>
    <scope>NUCLEOTIDE SEQUENCE [LARGE SCALE GENOMIC DNA]</scope>
    <source>
        <strain evidence="2 3">DSM 25186</strain>
    </source>
</reference>